<protein>
    <submittedName>
        <fullName evidence="2">Uncharacterized protein</fullName>
    </submittedName>
</protein>
<keyword evidence="1" id="KW-0175">Coiled coil</keyword>
<evidence type="ECO:0000313" key="3">
    <source>
        <dbReference type="Proteomes" id="UP001595755"/>
    </source>
</evidence>
<gene>
    <name evidence="2" type="ORF">ACFO1S_18670</name>
</gene>
<evidence type="ECO:0000256" key="1">
    <source>
        <dbReference type="SAM" id="Coils"/>
    </source>
</evidence>
<comment type="caution">
    <text evidence="2">The sequence shown here is derived from an EMBL/GenBank/DDBJ whole genome shotgun (WGS) entry which is preliminary data.</text>
</comment>
<dbReference type="EMBL" id="JBHSED010000039">
    <property type="protein sequence ID" value="MFC4305458.1"/>
    <property type="molecule type" value="Genomic_DNA"/>
</dbReference>
<feature type="coiled-coil region" evidence="1">
    <location>
        <begin position="36"/>
        <end position="102"/>
    </location>
</feature>
<accession>A0ABV8SD11</accession>
<name>A0ABV8SD11_9BACL</name>
<reference evidence="3" key="1">
    <citation type="journal article" date="2019" name="Int. J. Syst. Evol. Microbiol.">
        <title>The Global Catalogue of Microorganisms (GCM) 10K type strain sequencing project: providing services to taxonomists for standard genome sequencing and annotation.</title>
        <authorList>
            <consortium name="The Broad Institute Genomics Platform"/>
            <consortium name="The Broad Institute Genome Sequencing Center for Infectious Disease"/>
            <person name="Wu L."/>
            <person name="Ma J."/>
        </authorList>
    </citation>
    <scope>NUCLEOTIDE SEQUENCE [LARGE SCALE GENOMIC DNA]</scope>
    <source>
        <strain evidence="3">CGMCC 4.1641</strain>
    </source>
</reference>
<sequence length="168" mass="20009">MSLHKIIDRPLSGQLSAITSVKELFKNHQALLQTDHRDDKKEIANLNSKITRYREAVFSLRKDWVDGRLDKEQMEFENQHFEKEIKQLEQRLVEKLQNQQKKENFFRLYEEVREALDDMLELNYDDEEDFDELSLVLRKLFEEITGTGSREGNVSVNTTFGIKDPFKR</sequence>
<proteinExistence type="predicted"/>
<dbReference type="RefSeq" id="WP_204604757.1">
    <property type="nucleotide sequence ID" value="NZ_JBHSED010000039.1"/>
</dbReference>
<keyword evidence="3" id="KW-1185">Reference proteome</keyword>
<dbReference type="Proteomes" id="UP001595755">
    <property type="component" value="Unassembled WGS sequence"/>
</dbReference>
<organism evidence="2 3">
    <name type="scientific">Cohnella boryungensis</name>
    <dbReference type="NCBI Taxonomy" id="768479"/>
    <lineage>
        <taxon>Bacteria</taxon>
        <taxon>Bacillati</taxon>
        <taxon>Bacillota</taxon>
        <taxon>Bacilli</taxon>
        <taxon>Bacillales</taxon>
        <taxon>Paenibacillaceae</taxon>
        <taxon>Cohnella</taxon>
    </lineage>
</organism>
<evidence type="ECO:0000313" key="2">
    <source>
        <dbReference type="EMBL" id="MFC4305458.1"/>
    </source>
</evidence>